<evidence type="ECO:0000256" key="1">
    <source>
        <dbReference type="SAM" id="MobiDB-lite"/>
    </source>
</evidence>
<name>A0AA40FPV6_9HYME</name>
<feature type="region of interest" description="Disordered" evidence="1">
    <location>
        <begin position="32"/>
        <end position="67"/>
    </location>
</feature>
<reference evidence="2" key="1">
    <citation type="submission" date="2021-10" db="EMBL/GenBank/DDBJ databases">
        <title>Melipona bicolor Genome sequencing and assembly.</title>
        <authorList>
            <person name="Araujo N.S."/>
            <person name="Arias M.C."/>
        </authorList>
    </citation>
    <scope>NUCLEOTIDE SEQUENCE</scope>
    <source>
        <strain evidence="2">USP_2M_L1-L4_2017</strain>
        <tissue evidence="2">Whole body</tissue>
    </source>
</reference>
<keyword evidence="3" id="KW-1185">Reference proteome</keyword>
<sequence>MECTNQSKNERRCHWRNERRKRIYAYVEQEVAETGSRSRLKQPQVKEWPPQMARGKGQDRLIEERIE</sequence>
<proteinExistence type="predicted"/>
<dbReference type="EMBL" id="JAHYIQ010000022">
    <property type="protein sequence ID" value="KAK1122824.1"/>
    <property type="molecule type" value="Genomic_DNA"/>
</dbReference>
<gene>
    <name evidence="2" type="ORF">K0M31_009266</name>
</gene>
<organism evidence="2 3">
    <name type="scientific">Melipona bicolor</name>
    <dbReference type="NCBI Taxonomy" id="60889"/>
    <lineage>
        <taxon>Eukaryota</taxon>
        <taxon>Metazoa</taxon>
        <taxon>Ecdysozoa</taxon>
        <taxon>Arthropoda</taxon>
        <taxon>Hexapoda</taxon>
        <taxon>Insecta</taxon>
        <taxon>Pterygota</taxon>
        <taxon>Neoptera</taxon>
        <taxon>Endopterygota</taxon>
        <taxon>Hymenoptera</taxon>
        <taxon>Apocrita</taxon>
        <taxon>Aculeata</taxon>
        <taxon>Apoidea</taxon>
        <taxon>Anthophila</taxon>
        <taxon>Apidae</taxon>
        <taxon>Melipona</taxon>
    </lineage>
</organism>
<evidence type="ECO:0000313" key="2">
    <source>
        <dbReference type="EMBL" id="KAK1122824.1"/>
    </source>
</evidence>
<feature type="compositionally biased region" description="Basic and acidic residues" evidence="1">
    <location>
        <begin position="56"/>
        <end position="67"/>
    </location>
</feature>
<protein>
    <submittedName>
        <fullName evidence="2">Uncharacterized protein</fullName>
    </submittedName>
</protein>
<dbReference type="Proteomes" id="UP001177670">
    <property type="component" value="Unassembled WGS sequence"/>
</dbReference>
<dbReference type="AlphaFoldDB" id="A0AA40FPV6"/>
<accession>A0AA40FPV6</accession>
<evidence type="ECO:0000313" key="3">
    <source>
        <dbReference type="Proteomes" id="UP001177670"/>
    </source>
</evidence>
<comment type="caution">
    <text evidence="2">The sequence shown here is derived from an EMBL/GenBank/DDBJ whole genome shotgun (WGS) entry which is preliminary data.</text>
</comment>